<evidence type="ECO:0000256" key="6">
    <source>
        <dbReference type="ARBA" id="ARBA00022660"/>
    </source>
</evidence>
<accession>A0A6T5QHA6</accession>
<evidence type="ECO:0000313" key="17">
    <source>
        <dbReference type="EMBL" id="CAE0624837.1"/>
    </source>
</evidence>
<evidence type="ECO:0000256" key="9">
    <source>
        <dbReference type="ARBA" id="ARBA00022946"/>
    </source>
</evidence>
<evidence type="ECO:0000256" key="10">
    <source>
        <dbReference type="ARBA" id="ARBA00022982"/>
    </source>
</evidence>
<keyword evidence="13" id="KW-0472">Membrane</keyword>
<dbReference type="PANTHER" id="PTHR40637">
    <property type="entry name" value="ESSS SUBUNIT OF NADH:UBIQUINONE OXIDOREDUCTASE (COMPLEX I) PROTEIN"/>
    <property type="match status" value="1"/>
</dbReference>
<evidence type="ECO:0000256" key="3">
    <source>
        <dbReference type="ARBA" id="ARBA00008915"/>
    </source>
</evidence>
<evidence type="ECO:0000256" key="15">
    <source>
        <dbReference type="ARBA" id="ARBA00031387"/>
    </source>
</evidence>
<dbReference type="Pfam" id="PF10183">
    <property type="entry name" value="ESSS"/>
    <property type="match status" value="1"/>
</dbReference>
<comment type="similarity">
    <text evidence="3">Belongs to the complex I NDUFB11 subunit family.</text>
</comment>
<keyword evidence="5" id="KW-0813">Transport</keyword>
<dbReference type="PANTHER" id="PTHR40637:SF1">
    <property type="entry name" value="ESSS SUBUNIT OF NADH:UBIQUINONE OXIDOREDUCTASE (COMPLEX I) PROTEIN"/>
    <property type="match status" value="1"/>
</dbReference>
<dbReference type="AlphaFoldDB" id="A0A6T5QHA6"/>
<evidence type="ECO:0000256" key="16">
    <source>
        <dbReference type="ARBA" id="ARBA00046528"/>
    </source>
</evidence>
<dbReference type="InterPro" id="IPR019329">
    <property type="entry name" value="NADH_UbQ_OxRdtase_ESSS_su"/>
</dbReference>
<proteinExistence type="inferred from homology"/>
<keyword evidence="9" id="KW-0809">Transit peptide</keyword>
<evidence type="ECO:0000256" key="5">
    <source>
        <dbReference type="ARBA" id="ARBA00022448"/>
    </source>
</evidence>
<evidence type="ECO:0000256" key="2">
    <source>
        <dbReference type="ARBA" id="ARBA00004434"/>
    </source>
</evidence>
<name>A0A6T5QHA6_HETAK</name>
<dbReference type="EMBL" id="HBIU01008701">
    <property type="protein sequence ID" value="CAE0624837.1"/>
    <property type="molecule type" value="Transcribed_RNA"/>
</dbReference>
<organism evidence="17">
    <name type="scientific">Heterosigma akashiwo</name>
    <name type="common">Chromophytic alga</name>
    <name type="synonym">Heterosigma carterae</name>
    <dbReference type="NCBI Taxonomy" id="2829"/>
    <lineage>
        <taxon>Eukaryota</taxon>
        <taxon>Sar</taxon>
        <taxon>Stramenopiles</taxon>
        <taxon>Ochrophyta</taxon>
        <taxon>Raphidophyceae</taxon>
        <taxon>Chattonellales</taxon>
        <taxon>Chattonellaceae</taxon>
        <taxon>Heterosigma</taxon>
    </lineage>
</organism>
<evidence type="ECO:0000256" key="1">
    <source>
        <dbReference type="ARBA" id="ARBA00003195"/>
    </source>
</evidence>
<reference evidence="17" key="1">
    <citation type="submission" date="2021-01" db="EMBL/GenBank/DDBJ databases">
        <authorList>
            <person name="Corre E."/>
            <person name="Pelletier E."/>
            <person name="Niang G."/>
            <person name="Scheremetjew M."/>
            <person name="Finn R."/>
            <person name="Kale V."/>
            <person name="Holt S."/>
            <person name="Cochrane G."/>
            <person name="Meng A."/>
            <person name="Brown T."/>
            <person name="Cohen L."/>
        </authorList>
    </citation>
    <scope>NUCLEOTIDE SEQUENCE</scope>
    <source>
        <strain evidence="17">CCMP3107</strain>
    </source>
</reference>
<evidence type="ECO:0000256" key="8">
    <source>
        <dbReference type="ARBA" id="ARBA00022792"/>
    </source>
</evidence>
<dbReference type="GO" id="GO:0005743">
    <property type="term" value="C:mitochondrial inner membrane"/>
    <property type="evidence" value="ECO:0007669"/>
    <property type="project" value="UniProtKB-SubCell"/>
</dbReference>
<keyword evidence="10" id="KW-0249">Electron transport</keyword>
<evidence type="ECO:0000256" key="4">
    <source>
        <dbReference type="ARBA" id="ARBA00018632"/>
    </source>
</evidence>
<evidence type="ECO:0000256" key="13">
    <source>
        <dbReference type="ARBA" id="ARBA00023136"/>
    </source>
</evidence>
<comment type="function">
    <text evidence="1">Accessory subunit of the mitochondrial membrane respiratory chain NADH dehydrogenase (Complex I), that is believed not to be involved in catalysis. Complex I functions in the transfer of electrons from NADH to the respiratory chain. The immediate electron acceptor for the enzyme is believed to be ubiquinone.</text>
</comment>
<sequence>MLSRVLAQKSVIRNASNVTSRIGARRTMAGGPPPRSHGQLEAYAFGEGPKHKAQGWETGTYICYAASSLLLVLGLANKPNTSIKSWAHEEAAARLKLKEAGEDIEYSTFYNKLAGYVFETDEVGAVPTLVDEEE</sequence>
<evidence type="ECO:0000256" key="11">
    <source>
        <dbReference type="ARBA" id="ARBA00022989"/>
    </source>
</evidence>
<keyword evidence="12" id="KW-0496">Mitochondrion</keyword>
<evidence type="ECO:0000256" key="12">
    <source>
        <dbReference type="ARBA" id="ARBA00023128"/>
    </source>
</evidence>
<keyword evidence="11" id="KW-1133">Transmembrane helix</keyword>
<evidence type="ECO:0000256" key="7">
    <source>
        <dbReference type="ARBA" id="ARBA00022692"/>
    </source>
</evidence>
<protein>
    <recommendedName>
        <fullName evidence="4">NADH dehydrogenase [ubiquinone] 1 beta subcomplex subunit 11, mitochondrial</fullName>
    </recommendedName>
    <alternativeName>
        <fullName evidence="15">Complex I-ESSS</fullName>
    </alternativeName>
    <alternativeName>
        <fullName evidence="14">NADH-ubiquinone oxidoreductase ESSS subunit</fullName>
    </alternativeName>
</protein>
<comment type="subunit">
    <text evidence="16">Complex I is composed of 45 different subunits. Interacts with BCAP31.</text>
</comment>
<keyword evidence="6" id="KW-0679">Respiratory chain</keyword>
<keyword evidence="8" id="KW-0999">Mitochondrion inner membrane</keyword>
<evidence type="ECO:0000256" key="14">
    <source>
        <dbReference type="ARBA" id="ARBA00030753"/>
    </source>
</evidence>
<gene>
    <name evidence="17" type="ORF">HAKA00212_LOCUS3504</name>
</gene>
<keyword evidence="7" id="KW-0812">Transmembrane</keyword>
<comment type="subcellular location">
    <subcellularLocation>
        <location evidence="2">Mitochondrion inner membrane</location>
        <topology evidence="2">Single-pass membrane protein</topology>
    </subcellularLocation>
</comment>